<dbReference type="InterPro" id="IPR002423">
    <property type="entry name" value="Cpn60/GroEL/TCP-1"/>
</dbReference>
<dbReference type="InterPro" id="IPR042619">
    <property type="entry name" value="BBS10"/>
</dbReference>
<sequence length="586" mass="63696">MRVERLQVGTLLQIAEALEAVVGRCFGPTGGQVLFTRDTGEVLITRDGWKILTSLKLDHPVARVLVSCVSTHCEAAGDGAKSFLLLLAGLLRGIQAARLRGLELRRAAVALRSFQTQVLDGVIRESLALFAAPLLPCGDPIGLLGALTRAYFRGKVARTHCGFLSEMVCEFYQRWRCVGEAEGAALISCHFAQLHTAVPGLPVGRSRVLEGLVFHRDFAVRCPMDGPLRAVAVGVALDNSLAPPGVTVSLASQAQFQSHCRWLANQVERGMASLQKLEVKLLMSSVKQSDLVLDHAQRAGISVVECMDEDELALFCRFGGADLFTNPGDWSQIGEEHIATVTFCQPAVLGPDRCAHVGFPERRGLVPHCLVLCGPVPGLADQCVCAFRGVVRMLQRAFEPIQSHHRHSGEAKERATCNELKRPNQQADEQLGSIASNIRNKAGSLLPVGGAFEFLLHHHLLQHATHTSCPDTQAACKLVAGAVLSVPRRLYPGRRFLEARSSFLRTFPPRPAVEGAHGFESMACKYQLLVSVLQCLGSLLSVDIILHTSMSSQRARRREQGEEEEGEEQAEEEGGQEEREEEGGVG</sequence>
<comment type="caution">
    <text evidence="2">The sequence shown here is derived from an EMBL/GenBank/DDBJ whole genome shotgun (WGS) entry which is preliminary data.</text>
</comment>
<dbReference type="OrthoDB" id="9393833at2759"/>
<evidence type="ECO:0000313" key="3">
    <source>
        <dbReference type="Proteomes" id="UP000824540"/>
    </source>
</evidence>
<evidence type="ECO:0000313" key="2">
    <source>
        <dbReference type="EMBL" id="KAG9342611.1"/>
    </source>
</evidence>
<keyword evidence="3" id="KW-1185">Reference proteome</keyword>
<dbReference type="SUPFAM" id="SSF48592">
    <property type="entry name" value="GroEL equatorial domain-like"/>
    <property type="match status" value="1"/>
</dbReference>
<reference evidence="2" key="1">
    <citation type="thesis" date="2021" institute="BYU ScholarsArchive" country="Provo, UT, USA">
        <title>Applications of and Algorithms for Genome Assembly and Genomic Analyses with an Emphasis on Marine Teleosts.</title>
        <authorList>
            <person name="Pickett B.D."/>
        </authorList>
    </citation>
    <scope>NUCLEOTIDE SEQUENCE</scope>
    <source>
        <strain evidence="2">HI-2016</strain>
    </source>
</reference>
<evidence type="ECO:0000256" key="1">
    <source>
        <dbReference type="SAM" id="MobiDB-lite"/>
    </source>
</evidence>
<dbReference type="InterPro" id="IPR027409">
    <property type="entry name" value="GroEL-like_apical_dom_sf"/>
</dbReference>
<dbReference type="SUPFAM" id="SSF52029">
    <property type="entry name" value="GroEL apical domain-like"/>
    <property type="match status" value="1"/>
</dbReference>
<dbReference type="Gene3D" id="1.10.560.10">
    <property type="entry name" value="GroEL-like equatorial domain"/>
    <property type="match status" value="1"/>
</dbReference>
<proteinExistence type="predicted"/>
<dbReference type="GO" id="GO:0051131">
    <property type="term" value="P:chaperone-mediated protein complex assembly"/>
    <property type="evidence" value="ECO:0007669"/>
    <property type="project" value="InterPro"/>
</dbReference>
<accession>A0A8T2NU20</accession>
<dbReference type="AlphaFoldDB" id="A0A8T2NU20"/>
<evidence type="ECO:0008006" key="4">
    <source>
        <dbReference type="Google" id="ProtNLM"/>
    </source>
</evidence>
<dbReference type="Proteomes" id="UP000824540">
    <property type="component" value="Unassembled WGS sequence"/>
</dbReference>
<dbReference type="Pfam" id="PF00118">
    <property type="entry name" value="Cpn60_TCP1"/>
    <property type="match status" value="1"/>
</dbReference>
<feature type="compositionally biased region" description="Acidic residues" evidence="1">
    <location>
        <begin position="561"/>
        <end position="586"/>
    </location>
</feature>
<feature type="region of interest" description="Disordered" evidence="1">
    <location>
        <begin position="551"/>
        <end position="586"/>
    </location>
</feature>
<gene>
    <name evidence="2" type="ORF">JZ751_016048</name>
</gene>
<dbReference type="PANTHER" id="PTHR14667">
    <property type="entry name" value="BARDET-BIEDL SYNDROME 10 PROTEIN"/>
    <property type="match status" value="1"/>
</dbReference>
<name>A0A8T2NU20_9TELE</name>
<dbReference type="GO" id="GO:0005524">
    <property type="term" value="F:ATP binding"/>
    <property type="evidence" value="ECO:0007669"/>
    <property type="project" value="InterPro"/>
</dbReference>
<dbReference type="PANTHER" id="PTHR14667:SF2">
    <property type="entry name" value="BARDET-BIEDL SYNDROME 10 PROTEIN"/>
    <property type="match status" value="1"/>
</dbReference>
<dbReference type="Gene3D" id="3.50.7.10">
    <property type="entry name" value="GroEL"/>
    <property type="match status" value="1"/>
</dbReference>
<organism evidence="2 3">
    <name type="scientific">Albula glossodonta</name>
    <name type="common">roundjaw bonefish</name>
    <dbReference type="NCBI Taxonomy" id="121402"/>
    <lineage>
        <taxon>Eukaryota</taxon>
        <taxon>Metazoa</taxon>
        <taxon>Chordata</taxon>
        <taxon>Craniata</taxon>
        <taxon>Vertebrata</taxon>
        <taxon>Euteleostomi</taxon>
        <taxon>Actinopterygii</taxon>
        <taxon>Neopterygii</taxon>
        <taxon>Teleostei</taxon>
        <taxon>Albuliformes</taxon>
        <taxon>Albulidae</taxon>
        <taxon>Albula</taxon>
    </lineage>
</organism>
<dbReference type="InterPro" id="IPR027413">
    <property type="entry name" value="GROEL-like_equatorial_sf"/>
</dbReference>
<protein>
    <recommendedName>
        <fullName evidence="4">Bardet-Biedl syndrome 10 protein</fullName>
    </recommendedName>
</protein>
<dbReference type="EMBL" id="JAFBMS010000027">
    <property type="protein sequence ID" value="KAG9342611.1"/>
    <property type="molecule type" value="Genomic_DNA"/>
</dbReference>